<gene>
    <name evidence="2" type="ORF">Spa11_27060</name>
</gene>
<dbReference type="KEGG" id="bmei:Spa11_27060"/>
<name>A0A518K9N5_9BACT</name>
<feature type="region of interest" description="Disordered" evidence="1">
    <location>
        <begin position="53"/>
        <end position="73"/>
    </location>
</feature>
<accession>A0A518K9N5</accession>
<dbReference type="PROSITE" id="PS51257">
    <property type="entry name" value="PROKAR_LIPOPROTEIN"/>
    <property type="match status" value="1"/>
</dbReference>
<sequence length="162" mass="17701">MYRFNQYSVLASAMLTLLGVTTGCGDSKFKFAPVEGRVLLDGQPVAKARVVFMPQSRNEDGETGPYSGGKTDADGRYTLTSTDEESRLGAVVGPHRIVISTKRAHRHPTKLDVEIIDAPEVIPAVYTNYRLSPLTFDVPPGGSTSADFSLESQAKQYRRIGY</sequence>
<evidence type="ECO:0000313" key="3">
    <source>
        <dbReference type="Proteomes" id="UP000316426"/>
    </source>
</evidence>
<proteinExistence type="predicted"/>
<dbReference type="RefSeq" id="WP_145112959.1">
    <property type="nucleotide sequence ID" value="NZ_CP036349.1"/>
</dbReference>
<organism evidence="2 3">
    <name type="scientific">Botrimarina mediterranea</name>
    <dbReference type="NCBI Taxonomy" id="2528022"/>
    <lineage>
        <taxon>Bacteria</taxon>
        <taxon>Pseudomonadati</taxon>
        <taxon>Planctomycetota</taxon>
        <taxon>Planctomycetia</taxon>
        <taxon>Pirellulales</taxon>
        <taxon>Lacipirellulaceae</taxon>
        <taxon>Botrimarina</taxon>
    </lineage>
</organism>
<evidence type="ECO:0008006" key="4">
    <source>
        <dbReference type="Google" id="ProtNLM"/>
    </source>
</evidence>
<evidence type="ECO:0000256" key="1">
    <source>
        <dbReference type="SAM" id="MobiDB-lite"/>
    </source>
</evidence>
<dbReference type="Proteomes" id="UP000316426">
    <property type="component" value="Chromosome"/>
</dbReference>
<reference evidence="2 3" key="1">
    <citation type="submission" date="2019-02" db="EMBL/GenBank/DDBJ databases">
        <title>Deep-cultivation of Planctomycetes and their phenomic and genomic characterization uncovers novel biology.</title>
        <authorList>
            <person name="Wiegand S."/>
            <person name="Jogler M."/>
            <person name="Boedeker C."/>
            <person name="Pinto D."/>
            <person name="Vollmers J."/>
            <person name="Rivas-Marin E."/>
            <person name="Kohn T."/>
            <person name="Peeters S.H."/>
            <person name="Heuer A."/>
            <person name="Rast P."/>
            <person name="Oberbeckmann S."/>
            <person name="Bunk B."/>
            <person name="Jeske O."/>
            <person name="Meyerdierks A."/>
            <person name="Storesund J.E."/>
            <person name="Kallscheuer N."/>
            <person name="Luecker S."/>
            <person name="Lage O.M."/>
            <person name="Pohl T."/>
            <person name="Merkel B.J."/>
            <person name="Hornburger P."/>
            <person name="Mueller R.-W."/>
            <person name="Bruemmer F."/>
            <person name="Labrenz M."/>
            <person name="Spormann A.M."/>
            <person name="Op den Camp H."/>
            <person name="Overmann J."/>
            <person name="Amann R."/>
            <person name="Jetten M.S.M."/>
            <person name="Mascher T."/>
            <person name="Medema M.H."/>
            <person name="Devos D.P."/>
            <person name="Kaster A.-K."/>
            <person name="Ovreas L."/>
            <person name="Rohde M."/>
            <person name="Galperin M.Y."/>
            <person name="Jogler C."/>
        </authorList>
    </citation>
    <scope>NUCLEOTIDE SEQUENCE [LARGE SCALE GENOMIC DNA]</scope>
    <source>
        <strain evidence="2 3">Spa11</strain>
    </source>
</reference>
<protein>
    <recommendedName>
        <fullName evidence="4">Carboxypeptidase regulatory-like domain-containing protein</fullName>
    </recommendedName>
</protein>
<keyword evidence="3" id="KW-1185">Reference proteome</keyword>
<dbReference type="AlphaFoldDB" id="A0A518K9N5"/>
<dbReference type="EMBL" id="CP036349">
    <property type="protein sequence ID" value="QDV74502.1"/>
    <property type="molecule type" value="Genomic_DNA"/>
</dbReference>
<evidence type="ECO:0000313" key="2">
    <source>
        <dbReference type="EMBL" id="QDV74502.1"/>
    </source>
</evidence>